<feature type="domain" description="Protein kinase" evidence="7">
    <location>
        <begin position="11"/>
        <end position="271"/>
    </location>
</feature>
<evidence type="ECO:0000313" key="9">
    <source>
        <dbReference type="Proteomes" id="UP000295560"/>
    </source>
</evidence>
<dbReference type="EC" id="2.7.11.1" evidence="1"/>
<protein>
    <recommendedName>
        <fullName evidence="1">non-specific serine/threonine protein kinase</fullName>
        <ecNumber evidence="1">2.7.11.1</ecNumber>
    </recommendedName>
</protein>
<dbReference type="CDD" id="cd14014">
    <property type="entry name" value="STKc_PknB_like"/>
    <property type="match status" value="1"/>
</dbReference>
<accession>A0A4R1I0B8</accession>
<reference evidence="8 9" key="1">
    <citation type="submission" date="2019-03" db="EMBL/GenBank/DDBJ databases">
        <title>Sequencing the genomes of 1000 actinobacteria strains.</title>
        <authorList>
            <person name="Klenk H.-P."/>
        </authorList>
    </citation>
    <scope>NUCLEOTIDE SEQUENCE [LARGE SCALE GENOMIC DNA]</scope>
    <source>
        <strain evidence="8 9">DSM 44969</strain>
    </source>
</reference>
<dbReference type="RefSeq" id="WP_132425807.1">
    <property type="nucleotide sequence ID" value="NZ_SMFZ01000001.1"/>
</dbReference>
<evidence type="ECO:0000256" key="4">
    <source>
        <dbReference type="ARBA" id="ARBA00022741"/>
    </source>
</evidence>
<keyword evidence="6" id="KW-0067">ATP-binding</keyword>
<evidence type="ECO:0000256" key="3">
    <source>
        <dbReference type="ARBA" id="ARBA00022679"/>
    </source>
</evidence>
<evidence type="ECO:0000256" key="1">
    <source>
        <dbReference type="ARBA" id="ARBA00012513"/>
    </source>
</evidence>
<dbReference type="Gene3D" id="1.10.510.10">
    <property type="entry name" value="Transferase(Phosphotransferase) domain 1"/>
    <property type="match status" value="1"/>
</dbReference>
<organism evidence="8 9">
    <name type="scientific">Pseudonocardia endophytica</name>
    <dbReference type="NCBI Taxonomy" id="401976"/>
    <lineage>
        <taxon>Bacteria</taxon>
        <taxon>Bacillati</taxon>
        <taxon>Actinomycetota</taxon>
        <taxon>Actinomycetes</taxon>
        <taxon>Pseudonocardiales</taxon>
        <taxon>Pseudonocardiaceae</taxon>
        <taxon>Pseudonocardia</taxon>
    </lineage>
</organism>
<comment type="caution">
    <text evidence="8">The sequence shown here is derived from an EMBL/GenBank/DDBJ whole genome shotgun (WGS) entry which is preliminary data.</text>
</comment>
<evidence type="ECO:0000256" key="2">
    <source>
        <dbReference type="ARBA" id="ARBA00022527"/>
    </source>
</evidence>
<dbReference type="InterPro" id="IPR011009">
    <property type="entry name" value="Kinase-like_dom_sf"/>
</dbReference>
<dbReference type="PANTHER" id="PTHR43289:SF6">
    <property type="entry name" value="SERINE_THREONINE-PROTEIN KINASE NEKL-3"/>
    <property type="match status" value="1"/>
</dbReference>
<keyword evidence="3" id="KW-0808">Transferase</keyword>
<dbReference type="PROSITE" id="PS00108">
    <property type="entry name" value="PROTEIN_KINASE_ST"/>
    <property type="match status" value="1"/>
</dbReference>
<dbReference type="Gene3D" id="3.30.200.20">
    <property type="entry name" value="Phosphorylase Kinase, domain 1"/>
    <property type="match status" value="1"/>
</dbReference>
<evidence type="ECO:0000256" key="5">
    <source>
        <dbReference type="ARBA" id="ARBA00022777"/>
    </source>
</evidence>
<keyword evidence="5 8" id="KW-0418">Kinase</keyword>
<proteinExistence type="predicted"/>
<evidence type="ECO:0000313" key="8">
    <source>
        <dbReference type="EMBL" id="TCK27291.1"/>
    </source>
</evidence>
<dbReference type="SUPFAM" id="SSF56112">
    <property type="entry name" value="Protein kinase-like (PK-like)"/>
    <property type="match status" value="1"/>
</dbReference>
<evidence type="ECO:0000259" key="7">
    <source>
        <dbReference type="PROSITE" id="PS50011"/>
    </source>
</evidence>
<dbReference type="GO" id="GO:0004674">
    <property type="term" value="F:protein serine/threonine kinase activity"/>
    <property type="evidence" value="ECO:0007669"/>
    <property type="project" value="UniProtKB-KW"/>
</dbReference>
<evidence type="ECO:0000256" key="6">
    <source>
        <dbReference type="ARBA" id="ARBA00022840"/>
    </source>
</evidence>
<dbReference type="OrthoDB" id="9762169at2"/>
<gene>
    <name evidence="8" type="ORF">EV378_3159</name>
</gene>
<sequence length="652" mass="66888">MGPGDQLFGRYRIVRWIAAGGMGTVWEAHDEALDQTVALKHVGFSGAPADAEANRRRTLREARNAAQLRREPDVVAIYDVRERDGDVWLVLEYLPSRSLAQVLEGGERIEPAVAAGVGAAVARALAAAHARGITHRDVKPGNVLIAAADGAAKLTDFGISHAEGDPALTATGLLSGTPAFMAPEVARGDDSTAAADVFSLGATLYAAVEGQPPFGHATNPRALIQRVAHDPVPPPVRAGALTPVLQQMLAPDPAQRPFAATVVRLLQDPVQGPTPSPATVPVHGVPGGGHPGGPYPAHGHGGPTAWGSGVPTPVPGPPPAQRRRYGRWILAAVAVAALVAGAGFAGARLSGTAAPAPAAAPAAAAPALPVTVGPITISGDPRLVDACRLIDPGSMRRFGDVELDSATMPQGCGLRLNSGTDRYAYLDVQFSNADTTDPDGSLQQIGDIGVRRGSRTDDEYATPECTRRVVLTDGTSLLVRVQSSAASPPPLCDVAETATVSVVTRLAGSGVPYDAQRNARFSLVRTDACSLLQTAEVVPVVGAGPGRFPGFGAWNCTWRPAGDADANVMVSLNGGDADPTGYGDAITVSGREAFQQPATGGCQVTVVHRAAPSPTERSELLQVAAFKGGGDATALCTTARNLATAAENRAGA</sequence>
<dbReference type="PROSITE" id="PS50011">
    <property type="entry name" value="PROTEIN_KINASE_DOM"/>
    <property type="match status" value="1"/>
</dbReference>
<dbReference type="EMBL" id="SMFZ01000001">
    <property type="protein sequence ID" value="TCK27291.1"/>
    <property type="molecule type" value="Genomic_DNA"/>
</dbReference>
<dbReference type="Proteomes" id="UP000295560">
    <property type="component" value="Unassembled WGS sequence"/>
</dbReference>
<dbReference type="InterPro" id="IPR000719">
    <property type="entry name" value="Prot_kinase_dom"/>
</dbReference>
<name>A0A4R1I0B8_PSEEN</name>
<dbReference type="GO" id="GO:0005524">
    <property type="term" value="F:ATP binding"/>
    <property type="evidence" value="ECO:0007669"/>
    <property type="project" value="UniProtKB-KW"/>
</dbReference>
<dbReference type="PANTHER" id="PTHR43289">
    <property type="entry name" value="MITOGEN-ACTIVATED PROTEIN KINASE KINASE KINASE 20-RELATED"/>
    <property type="match status" value="1"/>
</dbReference>
<keyword evidence="9" id="KW-1185">Reference proteome</keyword>
<dbReference type="InterPro" id="IPR008271">
    <property type="entry name" value="Ser/Thr_kinase_AS"/>
</dbReference>
<dbReference type="SMART" id="SM00220">
    <property type="entry name" value="S_TKc"/>
    <property type="match status" value="1"/>
</dbReference>
<keyword evidence="4" id="KW-0547">Nucleotide-binding</keyword>
<dbReference type="Pfam" id="PF00069">
    <property type="entry name" value="Pkinase"/>
    <property type="match status" value="1"/>
</dbReference>
<keyword evidence="2 8" id="KW-0723">Serine/threonine-protein kinase</keyword>
<dbReference type="AlphaFoldDB" id="A0A4R1I0B8"/>